<proteinExistence type="predicted"/>
<dbReference type="SMART" id="SM00642">
    <property type="entry name" value="Aamy"/>
    <property type="match status" value="1"/>
</dbReference>
<evidence type="ECO:0000313" key="3">
    <source>
        <dbReference type="Proteomes" id="UP000276984"/>
    </source>
</evidence>
<accession>A0A494RFN6</accession>
<name>A0A494RFN6_9CAUL</name>
<dbReference type="PANTHER" id="PTHR10357">
    <property type="entry name" value="ALPHA-AMYLASE FAMILY MEMBER"/>
    <property type="match status" value="1"/>
</dbReference>
<feature type="domain" description="Glycosyl hydrolase family 13 catalytic" evidence="1">
    <location>
        <begin position="61"/>
        <end position="524"/>
    </location>
</feature>
<dbReference type="InterPro" id="IPR017853">
    <property type="entry name" value="GH"/>
</dbReference>
<reference evidence="2 3" key="1">
    <citation type="submission" date="2018-10" db="EMBL/GenBank/DDBJ databases">
        <title>Complete genome sequence of Brevundimonas naejangsanensis BRV3.</title>
        <authorList>
            <person name="Berrios L."/>
            <person name="Ely B."/>
        </authorList>
    </citation>
    <scope>NUCLEOTIDE SEQUENCE [LARGE SCALE GENOMIC DNA]</scope>
    <source>
        <strain evidence="2 3">BRV3</strain>
    </source>
</reference>
<dbReference type="SUPFAM" id="SSF51445">
    <property type="entry name" value="(Trans)glycosidases"/>
    <property type="match status" value="1"/>
</dbReference>
<dbReference type="Gene3D" id="3.20.20.80">
    <property type="entry name" value="Glycosidases"/>
    <property type="match status" value="1"/>
</dbReference>
<protein>
    <submittedName>
        <fullName evidence="2">Alpha-amylase</fullName>
    </submittedName>
</protein>
<organism evidence="2 3">
    <name type="scientific">Brevundimonas naejangsanensis</name>
    <dbReference type="NCBI Taxonomy" id="588932"/>
    <lineage>
        <taxon>Bacteria</taxon>
        <taxon>Pseudomonadati</taxon>
        <taxon>Pseudomonadota</taxon>
        <taxon>Alphaproteobacteria</taxon>
        <taxon>Caulobacterales</taxon>
        <taxon>Caulobacteraceae</taxon>
        <taxon>Brevundimonas</taxon>
    </lineage>
</organism>
<evidence type="ECO:0000313" key="2">
    <source>
        <dbReference type="EMBL" id="AYG95091.1"/>
    </source>
</evidence>
<dbReference type="Proteomes" id="UP000276984">
    <property type="component" value="Chromosome"/>
</dbReference>
<dbReference type="InterPro" id="IPR006047">
    <property type="entry name" value="GH13_cat_dom"/>
</dbReference>
<dbReference type="InterPro" id="IPR006311">
    <property type="entry name" value="TAT_signal"/>
</dbReference>
<evidence type="ECO:0000259" key="1">
    <source>
        <dbReference type="SMART" id="SM00642"/>
    </source>
</evidence>
<dbReference type="AlphaFoldDB" id="A0A494RFN6"/>
<sequence>MARISRRQRRLSGAASALTLLIAGLAPGLIAAPTASARPVAAPASAEAFRQRPPQDEVIYFLLPDRFANGDAANDHGGYAPDRLVSGFDPANPEFYHGGDLAGIIQKLDYIQGLGATAIWMAPIFKNKPVQPTVGRPMAGFHGYWITDFTRPDPHFGEPETMKALVEAAHARGMKVYLDIVTNHTADVIQYRECPENDCAYRSVADYPWTRKGGVDGAPINDGFRGDGGAEDFAKLTDPTWAYTPYIPAGEETVKVPAWLNDPLLYHNRGDSTFRGESSTHGDFAGLDDLFTENPRVVQGMIEIFGDWIDDYGIDGFRIDTAKHVNPEFWQAFVPAIMERAKARGIPNFHVFGEVYDHDPAALARHTRVDKLPAVLDFAFQSVATDVANGAKAPDALATMFAADALYEGGAEAALHLPTFLGNHDMGRIGGFVLKAHPQASDQELLARTTLAHALMMFSRGVPTLYYGDEQGFAGGGGYGGGRQDMWDGQVPSYRAEQRIGGLRDPYDRQAPLYQAIAEMARLRAADPALRRGLQTVRAAAEEPGLFAFTRAEAGQAGETLVVFNTGTTPLTANVAVDPASTGWSASRGACPAQSVAPGVVRVSVPPLDYMICVSKGAQ</sequence>
<dbReference type="RefSeq" id="WP_121482239.1">
    <property type="nucleotide sequence ID" value="NZ_CP032707.1"/>
</dbReference>
<dbReference type="PROSITE" id="PS51318">
    <property type="entry name" value="TAT"/>
    <property type="match status" value="1"/>
</dbReference>
<gene>
    <name evidence="2" type="ORF">D8I30_07775</name>
</gene>
<dbReference type="GO" id="GO:0005975">
    <property type="term" value="P:carbohydrate metabolic process"/>
    <property type="evidence" value="ECO:0007669"/>
    <property type="project" value="InterPro"/>
</dbReference>
<dbReference type="Pfam" id="PF00128">
    <property type="entry name" value="Alpha-amylase"/>
    <property type="match status" value="1"/>
</dbReference>
<dbReference type="PANTHER" id="PTHR10357:SF209">
    <property type="entry name" value="PERIPLASMIC ALPHA-AMYLASE"/>
    <property type="match status" value="1"/>
</dbReference>
<dbReference type="OrthoDB" id="9805159at2"/>
<dbReference type="EMBL" id="CP032707">
    <property type="protein sequence ID" value="AYG95091.1"/>
    <property type="molecule type" value="Genomic_DNA"/>
</dbReference>
<dbReference type="CDD" id="cd11339">
    <property type="entry name" value="AmyAc_bac_CMD_like_2"/>
    <property type="match status" value="1"/>
</dbReference>
<keyword evidence="3" id="KW-1185">Reference proteome</keyword>